<dbReference type="Proteomes" id="UP000036681">
    <property type="component" value="Unplaced"/>
</dbReference>
<evidence type="ECO:0000313" key="1">
    <source>
        <dbReference type="Proteomes" id="UP000036681"/>
    </source>
</evidence>
<name>A0A0M3HF72_ASCLU</name>
<reference evidence="2" key="1">
    <citation type="submission" date="2017-02" db="UniProtKB">
        <authorList>
            <consortium name="WormBaseParasite"/>
        </authorList>
    </citation>
    <scope>IDENTIFICATION</scope>
</reference>
<accession>A0A0M3HF72</accession>
<organism evidence="1 2">
    <name type="scientific">Ascaris lumbricoides</name>
    <name type="common">Giant roundworm</name>
    <dbReference type="NCBI Taxonomy" id="6252"/>
    <lineage>
        <taxon>Eukaryota</taxon>
        <taxon>Metazoa</taxon>
        <taxon>Ecdysozoa</taxon>
        <taxon>Nematoda</taxon>
        <taxon>Chromadorea</taxon>
        <taxon>Rhabditida</taxon>
        <taxon>Spirurina</taxon>
        <taxon>Ascaridomorpha</taxon>
        <taxon>Ascaridoidea</taxon>
        <taxon>Ascarididae</taxon>
        <taxon>Ascaris</taxon>
    </lineage>
</organism>
<protein>
    <submittedName>
        <fullName evidence="2">Cytochrome P450</fullName>
    </submittedName>
</protein>
<dbReference type="AlphaFoldDB" id="A0A0M3HF72"/>
<evidence type="ECO:0000313" key="2">
    <source>
        <dbReference type="WBParaSite" id="ALUE_0000016701-mRNA-1"/>
    </source>
</evidence>
<proteinExistence type="predicted"/>
<keyword evidence="1" id="KW-1185">Reference proteome</keyword>
<dbReference type="WBParaSite" id="ALUE_0000016701-mRNA-1">
    <property type="protein sequence ID" value="ALUE_0000016701-mRNA-1"/>
    <property type="gene ID" value="ALUE_0000016701"/>
</dbReference>
<sequence>MRIANNPQKLLKTPFPSRLNDRGDVEVQTIVNNFRVMNHERFGESMDLGLIADIYDVISGHSTDKFLVWCHRLMKPLENGCVWALVKGEEIHKVDEKFNETGTIVSDGLRRRRSDHASRNIDAINMTMQSAAKSSSFYLLLLSCISSCGSIGTCERCIAIIGTCIYDSAFAFELLYSGDRSLEIALIGQLHSNPRLL</sequence>